<evidence type="ECO:0008006" key="5">
    <source>
        <dbReference type="Google" id="ProtNLM"/>
    </source>
</evidence>
<keyword evidence="2" id="KW-0732">Signal</keyword>
<sequence>MPRTVSVLAGLLAVATITYKFRDDLMANTNDIRRRLDDAKTTLDHVAAGTASQSHPRSQSSIPSRSFIGESQHYVSNRLVPTVKNTWNDHISGAAHAIIRTDIPSVTKKLWDENVVPNFNKKD</sequence>
<dbReference type="OrthoDB" id="2258660at2759"/>
<comment type="caution">
    <text evidence="3">The sequence shown here is derived from an EMBL/GenBank/DDBJ whole genome shotgun (WGS) entry which is preliminary data.</text>
</comment>
<feature type="region of interest" description="Disordered" evidence="1">
    <location>
        <begin position="47"/>
        <end position="66"/>
    </location>
</feature>
<protein>
    <recommendedName>
        <fullName evidence="5">MICOS complex subunit MIC12</fullName>
    </recommendedName>
</protein>
<evidence type="ECO:0000313" key="4">
    <source>
        <dbReference type="Proteomes" id="UP000646827"/>
    </source>
</evidence>
<dbReference type="AlphaFoldDB" id="A0A8H7RUC6"/>
<gene>
    <name evidence="3" type="ORF">INT45_001284</name>
</gene>
<keyword evidence="4" id="KW-1185">Reference proteome</keyword>
<organism evidence="3 4">
    <name type="scientific">Circinella minor</name>
    <dbReference type="NCBI Taxonomy" id="1195481"/>
    <lineage>
        <taxon>Eukaryota</taxon>
        <taxon>Fungi</taxon>
        <taxon>Fungi incertae sedis</taxon>
        <taxon>Mucoromycota</taxon>
        <taxon>Mucoromycotina</taxon>
        <taxon>Mucoromycetes</taxon>
        <taxon>Mucorales</taxon>
        <taxon>Lichtheimiaceae</taxon>
        <taxon>Circinella</taxon>
    </lineage>
</organism>
<name>A0A8H7RUC6_9FUNG</name>
<feature type="chain" id="PRO_5034005647" description="MICOS complex subunit MIC12" evidence="2">
    <location>
        <begin position="21"/>
        <end position="123"/>
    </location>
</feature>
<evidence type="ECO:0000256" key="2">
    <source>
        <dbReference type="SAM" id="SignalP"/>
    </source>
</evidence>
<proteinExistence type="predicted"/>
<feature type="compositionally biased region" description="Polar residues" evidence="1">
    <location>
        <begin position="50"/>
        <end position="64"/>
    </location>
</feature>
<evidence type="ECO:0000313" key="3">
    <source>
        <dbReference type="EMBL" id="KAG2215968.1"/>
    </source>
</evidence>
<accession>A0A8H7RUC6</accession>
<dbReference type="EMBL" id="JAEPRB010000469">
    <property type="protein sequence ID" value="KAG2215968.1"/>
    <property type="molecule type" value="Genomic_DNA"/>
</dbReference>
<feature type="signal peptide" evidence="2">
    <location>
        <begin position="1"/>
        <end position="20"/>
    </location>
</feature>
<evidence type="ECO:0000256" key="1">
    <source>
        <dbReference type="SAM" id="MobiDB-lite"/>
    </source>
</evidence>
<reference evidence="3 4" key="1">
    <citation type="submission" date="2020-12" db="EMBL/GenBank/DDBJ databases">
        <title>Metabolic potential, ecology and presence of endohyphal bacteria is reflected in genomic diversity of Mucoromycotina.</title>
        <authorList>
            <person name="Muszewska A."/>
            <person name="Okrasinska A."/>
            <person name="Steczkiewicz K."/>
            <person name="Drgas O."/>
            <person name="Orlowska M."/>
            <person name="Perlinska-Lenart U."/>
            <person name="Aleksandrzak-Piekarczyk T."/>
            <person name="Szatraj K."/>
            <person name="Zielenkiewicz U."/>
            <person name="Pilsyk S."/>
            <person name="Malc E."/>
            <person name="Mieczkowski P."/>
            <person name="Kruszewska J.S."/>
            <person name="Biernat P."/>
            <person name="Pawlowska J."/>
        </authorList>
    </citation>
    <scope>NUCLEOTIDE SEQUENCE [LARGE SCALE GENOMIC DNA]</scope>
    <source>
        <strain evidence="3 4">CBS 142.35</strain>
    </source>
</reference>
<dbReference type="Proteomes" id="UP000646827">
    <property type="component" value="Unassembled WGS sequence"/>
</dbReference>